<gene>
    <name evidence="11" type="ORF">cubi_01799</name>
</gene>
<evidence type="ECO:0000256" key="1">
    <source>
        <dbReference type="ARBA" id="ARBA00004370"/>
    </source>
</evidence>
<organism evidence="11 12">
    <name type="scientific">Cryptosporidium ubiquitum</name>
    <dbReference type="NCBI Taxonomy" id="857276"/>
    <lineage>
        <taxon>Eukaryota</taxon>
        <taxon>Sar</taxon>
        <taxon>Alveolata</taxon>
        <taxon>Apicomplexa</taxon>
        <taxon>Conoidasida</taxon>
        <taxon>Coccidia</taxon>
        <taxon>Eucoccidiorida</taxon>
        <taxon>Eimeriorina</taxon>
        <taxon>Cryptosporidiidae</taxon>
        <taxon>Cryptosporidium</taxon>
    </lineage>
</organism>
<dbReference type="PANTHER" id="PTHR23063:SF52">
    <property type="entry name" value="LYSOPHOSPHATIDYLCHOLINE ACYLTRANSFERASE"/>
    <property type="match status" value="1"/>
</dbReference>
<evidence type="ECO:0000256" key="3">
    <source>
        <dbReference type="ARBA" id="ARBA00022679"/>
    </source>
</evidence>
<comment type="similarity">
    <text evidence="2">Belongs to the 1-acyl-sn-glycerol-3-phosphate acyltransferase family.</text>
</comment>
<evidence type="ECO:0000313" key="11">
    <source>
        <dbReference type="EMBL" id="OII71324.1"/>
    </source>
</evidence>
<evidence type="ECO:0000256" key="2">
    <source>
        <dbReference type="ARBA" id="ARBA00008655"/>
    </source>
</evidence>
<evidence type="ECO:0000256" key="5">
    <source>
        <dbReference type="ARBA" id="ARBA00022989"/>
    </source>
</evidence>
<dbReference type="GO" id="GO:0016020">
    <property type="term" value="C:membrane"/>
    <property type="evidence" value="ECO:0007669"/>
    <property type="project" value="UniProtKB-SubCell"/>
</dbReference>
<evidence type="ECO:0000256" key="8">
    <source>
        <dbReference type="ARBA" id="ARBA00023315"/>
    </source>
</evidence>
<feature type="transmembrane region" description="Helical" evidence="9">
    <location>
        <begin position="79"/>
        <end position="99"/>
    </location>
</feature>
<dbReference type="VEuPathDB" id="CryptoDB:cubi_01799"/>
<keyword evidence="8" id="KW-0012">Acyltransferase</keyword>
<evidence type="ECO:0000259" key="10">
    <source>
        <dbReference type="SMART" id="SM00563"/>
    </source>
</evidence>
<dbReference type="GO" id="GO:0006629">
    <property type="term" value="P:lipid metabolic process"/>
    <property type="evidence" value="ECO:0007669"/>
    <property type="project" value="UniProtKB-KW"/>
</dbReference>
<keyword evidence="7 9" id="KW-0472">Membrane</keyword>
<keyword evidence="5 9" id="KW-1133">Transmembrane helix</keyword>
<dbReference type="EMBL" id="LRBP01000030">
    <property type="protein sequence ID" value="OII71324.1"/>
    <property type="molecule type" value="Genomic_DNA"/>
</dbReference>
<dbReference type="SMART" id="SM00563">
    <property type="entry name" value="PlsC"/>
    <property type="match status" value="1"/>
</dbReference>
<evidence type="ECO:0000256" key="4">
    <source>
        <dbReference type="ARBA" id="ARBA00022692"/>
    </source>
</evidence>
<evidence type="ECO:0000256" key="6">
    <source>
        <dbReference type="ARBA" id="ARBA00023098"/>
    </source>
</evidence>
<keyword evidence="4 9" id="KW-0812">Transmembrane</keyword>
<feature type="transmembrane region" description="Helical" evidence="9">
    <location>
        <begin position="324"/>
        <end position="347"/>
    </location>
</feature>
<sequence length="438" mass="50256">MSLHTQFETILFILKIYAGLSIFSVLWFIYSFNVYIKCIPNQLKNIDQSKFDFCKRLDYENISLFYSVLGSILYCPFRILVLCLTASIVIPVLLVLKLIGSIFPLINGTLFYNYIHILIVKFAGAFTLRLLGVVEVDHYLLEKNNEVCGQVSYNCIKSDNIPEMNDVVTIVSNHVSILDISFFMRYVSCGFVAQKEIRENYILGTFADVIGCIYVDRSCTETRSKAKHLIQDRQLKRFELVSSRTADAITTPKIKDSNIFILNEISKYFNYLKKTPLVVFPEGTTTNGNDIIPFKLGAFESLTPVMPVVLLYKYSAYSPAFEIVPFWVLLCLLFCNYGKITLSAYWLPQMYAAKTKNNEHSTKDFANRVRELMIKVLKKAKECDNINYLQISKQKSHQVDLKNIRKFEISINGNSDSSNSTATGSLRLKQEYIRMLNN</sequence>
<name>A0A1J4ME75_9CRYT</name>
<dbReference type="InterPro" id="IPR002123">
    <property type="entry name" value="Plipid/glycerol_acylTrfase"/>
</dbReference>
<dbReference type="Proteomes" id="UP000186176">
    <property type="component" value="Unassembled WGS sequence"/>
</dbReference>
<dbReference type="OrthoDB" id="272512at2759"/>
<feature type="domain" description="Phospholipid/glycerol acyltransferase" evidence="10">
    <location>
        <begin position="168"/>
        <end position="313"/>
    </location>
</feature>
<keyword evidence="6" id="KW-0443">Lipid metabolism</keyword>
<dbReference type="PANTHER" id="PTHR23063">
    <property type="entry name" value="PHOSPHOLIPID ACYLTRANSFERASE"/>
    <property type="match status" value="1"/>
</dbReference>
<comment type="subcellular location">
    <subcellularLocation>
        <location evidence="1">Membrane</location>
    </subcellularLocation>
</comment>
<evidence type="ECO:0000313" key="12">
    <source>
        <dbReference type="Proteomes" id="UP000186176"/>
    </source>
</evidence>
<keyword evidence="12" id="KW-1185">Reference proteome</keyword>
<dbReference type="SUPFAM" id="SSF69593">
    <property type="entry name" value="Glycerol-3-phosphate (1)-acyltransferase"/>
    <property type="match status" value="2"/>
</dbReference>
<dbReference type="AlphaFoldDB" id="A0A1J4ME75"/>
<comment type="caution">
    <text evidence="11">The sequence shown here is derived from an EMBL/GenBank/DDBJ whole genome shotgun (WGS) entry which is preliminary data.</text>
</comment>
<proteinExistence type="inferred from homology"/>
<accession>A0A1J4ME75</accession>
<dbReference type="GeneID" id="39978590"/>
<keyword evidence="3" id="KW-0808">Transferase</keyword>
<dbReference type="GO" id="GO:0016746">
    <property type="term" value="F:acyltransferase activity"/>
    <property type="evidence" value="ECO:0007669"/>
    <property type="project" value="UniProtKB-KW"/>
</dbReference>
<dbReference type="RefSeq" id="XP_028873195.1">
    <property type="nucleotide sequence ID" value="XM_029018811.1"/>
</dbReference>
<dbReference type="Pfam" id="PF01553">
    <property type="entry name" value="Acyltransferase"/>
    <property type="match status" value="1"/>
</dbReference>
<protein>
    <recommendedName>
        <fullName evidence="10">Phospholipid/glycerol acyltransferase domain-containing protein</fullName>
    </recommendedName>
</protein>
<reference evidence="11 12" key="1">
    <citation type="submission" date="2016-10" db="EMBL/GenBank/DDBJ databases">
        <title>Reductive evolution of mitochondrial metabolism and differential evolution of invasion-related proteins in Cryptosporidium.</title>
        <authorList>
            <person name="Liu S."/>
            <person name="Roellig D.M."/>
            <person name="Guo Y."/>
            <person name="Li N."/>
            <person name="Frace M.A."/>
            <person name="Tang K."/>
            <person name="Zhang L."/>
            <person name="Feng Y."/>
            <person name="Xiao L."/>
        </authorList>
    </citation>
    <scope>NUCLEOTIDE SEQUENCE [LARGE SCALE GENOMIC DNA]</scope>
    <source>
        <strain evidence="11">39726</strain>
    </source>
</reference>
<evidence type="ECO:0000256" key="7">
    <source>
        <dbReference type="ARBA" id="ARBA00023136"/>
    </source>
</evidence>
<feature type="transmembrane region" description="Helical" evidence="9">
    <location>
        <begin position="12"/>
        <end position="36"/>
    </location>
</feature>
<evidence type="ECO:0000256" key="9">
    <source>
        <dbReference type="SAM" id="Phobius"/>
    </source>
</evidence>